<organism evidence="1 2">
    <name type="scientific">Tritrichomonas musculus</name>
    <dbReference type="NCBI Taxonomy" id="1915356"/>
    <lineage>
        <taxon>Eukaryota</taxon>
        <taxon>Metamonada</taxon>
        <taxon>Parabasalia</taxon>
        <taxon>Tritrichomonadida</taxon>
        <taxon>Tritrichomonadidae</taxon>
        <taxon>Tritrichomonas</taxon>
    </lineage>
</organism>
<evidence type="ECO:0008006" key="3">
    <source>
        <dbReference type="Google" id="ProtNLM"/>
    </source>
</evidence>
<dbReference type="Proteomes" id="UP001470230">
    <property type="component" value="Unassembled WGS sequence"/>
</dbReference>
<accession>A0ABR2KVI2</accession>
<comment type="caution">
    <text evidence="1">The sequence shown here is derived from an EMBL/GenBank/DDBJ whole genome shotgun (WGS) entry which is preliminary data.</text>
</comment>
<keyword evidence="2" id="KW-1185">Reference proteome</keyword>
<gene>
    <name evidence="1" type="ORF">M9Y10_023505</name>
</gene>
<dbReference type="EMBL" id="JAPFFF010000003">
    <property type="protein sequence ID" value="KAK8895063.1"/>
    <property type="molecule type" value="Genomic_DNA"/>
</dbReference>
<reference evidence="1 2" key="1">
    <citation type="submission" date="2024-04" db="EMBL/GenBank/DDBJ databases">
        <title>Tritrichomonas musculus Genome.</title>
        <authorList>
            <person name="Alves-Ferreira E."/>
            <person name="Grigg M."/>
            <person name="Lorenzi H."/>
            <person name="Galac M."/>
        </authorList>
    </citation>
    <scope>NUCLEOTIDE SEQUENCE [LARGE SCALE GENOMIC DNA]</scope>
    <source>
        <strain evidence="1 2">EAF2021</strain>
    </source>
</reference>
<evidence type="ECO:0000313" key="1">
    <source>
        <dbReference type="EMBL" id="KAK8895063.1"/>
    </source>
</evidence>
<evidence type="ECO:0000313" key="2">
    <source>
        <dbReference type="Proteomes" id="UP001470230"/>
    </source>
</evidence>
<protein>
    <recommendedName>
        <fullName evidence="3">Secreted protein</fullName>
    </recommendedName>
</protein>
<sequence length="64" mass="7205">MKAMLLPTFRHASVRAVATFSWQMSASSVGAVQRAHEFVCAAPHPERHRPQILFSLRRPLARPP</sequence>
<name>A0ABR2KVI2_9EUKA</name>
<proteinExistence type="predicted"/>